<dbReference type="EMBL" id="AZHC01000005">
    <property type="protein sequence ID" value="OAA47615.1"/>
    <property type="molecule type" value="Genomic_DNA"/>
</dbReference>
<proteinExistence type="predicted"/>
<dbReference type="AlphaFoldDB" id="A0A167H8K9"/>
<keyword evidence="3" id="KW-1185">Reference proteome</keyword>
<dbReference type="Proteomes" id="UP000243498">
    <property type="component" value="Unassembled WGS sequence"/>
</dbReference>
<protein>
    <submittedName>
        <fullName evidence="2">Uncharacterized protein</fullName>
    </submittedName>
</protein>
<feature type="compositionally biased region" description="Polar residues" evidence="1">
    <location>
        <begin position="72"/>
        <end position="85"/>
    </location>
</feature>
<feature type="region of interest" description="Disordered" evidence="1">
    <location>
        <begin position="72"/>
        <end position="144"/>
    </location>
</feature>
<gene>
    <name evidence="2" type="ORF">NOR_02105</name>
</gene>
<evidence type="ECO:0000313" key="2">
    <source>
        <dbReference type="EMBL" id="OAA47615.1"/>
    </source>
</evidence>
<evidence type="ECO:0000256" key="1">
    <source>
        <dbReference type="SAM" id="MobiDB-lite"/>
    </source>
</evidence>
<accession>A0A167H8K9</accession>
<feature type="compositionally biased region" description="Basic and acidic residues" evidence="1">
    <location>
        <begin position="116"/>
        <end position="126"/>
    </location>
</feature>
<reference evidence="2 3" key="1">
    <citation type="journal article" date="2016" name="Genome Biol. Evol.">
        <title>Divergent and convergent evolution of fungal pathogenicity.</title>
        <authorList>
            <person name="Shang Y."/>
            <person name="Xiao G."/>
            <person name="Zheng P."/>
            <person name="Cen K."/>
            <person name="Zhan S."/>
            <person name="Wang C."/>
        </authorList>
    </citation>
    <scope>NUCLEOTIDE SEQUENCE [LARGE SCALE GENOMIC DNA]</scope>
    <source>
        <strain evidence="2 3">RCEF 4871</strain>
    </source>
</reference>
<name>A0A167H8K9_METRR</name>
<evidence type="ECO:0000313" key="3">
    <source>
        <dbReference type="Proteomes" id="UP000243498"/>
    </source>
</evidence>
<organism evidence="2 3">
    <name type="scientific">Metarhizium rileyi (strain RCEF 4871)</name>
    <name type="common">Nomuraea rileyi</name>
    <dbReference type="NCBI Taxonomy" id="1649241"/>
    <lineage>
        <taxon>Eukaryota</taxon>
        <taxon>Fungi</taxon>
        <taxon>Dikarya</taxon>
        <taxon>Ascomycota</taxon>
        <taxon>Pezizomycotina</taxon>
        <taxon>Sordariomycetes</taxon>
        <taxon>Hypocreomycetidae</taxon>
        <taxon>Hypocreales</taxon>
        <taxon>Clavicipitaceae</taxon>
        <taxon>Metarhizium</taxon>
    </lineage>
</organism>
<sequence length="144" mass="15902">MYQPGLLEPWGPRAQNIWEDSRAIKPWAPWAGPVAILVNVHVIDETGLACFQRHGSGSTVWCNNIEVTAMQAQVSRSPKQGTAEQVDTHTKPRSRNQQKQGYVKKLLQGAAGQWWRKQDPGQRGAERAGQAPGLILQAGNLVQD</sequence>
<comment type="caution">
    <text evidence="2">The sequence shown here is derived from an EMBL/GenBank/DDBJ whole genome shotgun (WGS) entry which is preliminary data.</text>
</comment>